<dbReference type="PANTHER" id="PTHR30483:SF6">
    <property type="entry name" value="PERIPLASMIC BINDING PROTEIN OF ABC TRANSPORTER FOR NATURAL AMINO ACIDS"/>
    <property type="match status" value="1"/>
</dbReference>
<dbReference type="AlphaFoldDB" id="A0A7X3CR04"/>
<evidence type="ECO:0000313" key="6">
    <source>
        <dbReference type="Proteomes" id="UP000450917"/>
    </source>
</evidence>
<name>A0A7X3CR04_9BACL</name>
<gene>
    <name evidence="5" type="ORF">GNP93_00955</name>
</gene>
<dbReference type="Gene3D" id="3.40.50.2300">
    <property type="match status" value="2"/>
</dbReference>
<reference evidence="5 6" key="1">
    <citation type="submission" date="2019-11" db="EMBL/GenBank/DDBJ databases">
        <title>Draft genome sequences of five Paenibacillus species of dairy origin.</title>
        <authorList>
            <person name="Olajide A.M."/>
            <person name="Chen S."/>
            <person name="Lapointe G."/>
        </authorList>
    </citation>
    <scope>NUCLEOTIDE SEQUENCE [LARGE SCALE GENOMIC DNA]</scope>
    <source>
        <strain evidence="5 6">2CS3</strain>
    </source>
</reference>
<comment type="similarity">
    <text evidence="1">Belongs to the leucine-binding protein family.</text>
</comment>
<dbReference type="Pfam" id="PF13458">
    <property type="entry name" value="Peripla_BP_6"/>
    <property type="match status" value="1"/>
</dbReference>
<evidence type="ECO:0000313" key="5">
    <source>
        <dbReference type="EMBL" id="MUG69236.1"/>
    </source>
</evidence>
<keyword evidence="2 3" id="KW-0732">Signal</keyword>
<dbReference type="InterPro" id="IPR051010">
    <property type="entry name" value="BCAA_transport"/>
</dbReference>
<dbReference type="PROSITE" id="PS51257">
    <property type="entry name" value="PROKAR_LIPOPROTEIN"/>
    <property type="match status" value="1"/>
</dbReference>
<dbReference type="Proteomes" id="UP000450917">
    <property type="component" value="Unassembled WGS sequence"/>
</dbReference>
<sequence length="412" mass="44985">MKLTNKGMQRSLAVVIAAFLLFLTACGSNGGSAPASSGTEKPAGNQADSVKVGVLLTFSGPFATVGEGLKRGLELYFELNNHTVGGKKVELVYEDDENNPQVALRKYHKLVDEDKIDLLIGMTTSTTLYALRDQIDRDKKPLIVANAGGNDSSWDKKSDYIYRAAASNYQQGAAISDYIAKNVGKKAYIVSYDNPAGREQAEAFKSAYEAAGGQVMQMEFPKVGTNDFAGFMTQIAQAKPDVVYNMGPSTDGMRFAVQFKEFGLKDKIALISTVPTDLATTPEMIAALDGVYGIKIFKDSLDNPATKKFMEAFTKKHPNIPPNIEIMGYDSAMLADKAIEKAGSTKAEDLIQVMKNISLDSPRGKFQMDPKTNNPISDFFVQKFVVKDGKLGFEYLDTMKDVGMPEKNPFKK</sequence>
<dbReference type="EMBL" id="WNZX01000001">
    <property type="protein sequence ID" value="MUG69236.1"/>
    <property type="molecule type" value="Genomic_DNA"/>
</dbReference>
<dbReference type="InterPro" id="IPR028082">
    <property type="entry name" value="Peripla_BP_I"/>
</dbReference>
<keyword evidence="6" id="KW-1185">Reference proteome</keyword>
<evidence type="ECO:0000259" key="4">
    <source>
        <dbReference type="Pfam" id="PF13458"/>
    </source>
</evidence>
<feature type="domain" description="Leucine-binding protein" evidence="4">
    <location>
        <begin position="49"/>
        <end position="389"/>
    </location>
</feature>
<accession>A0A7X3CR04</accession>
<dbReference type="PANTHER" id="PTHR30483">
    <property type="entry name" value="LEUCINE-SPECIFIC-BINDING PROTEIN"/>
    <property type="match status" value="1"/>
</dbReference>
<dbReference type="RefSeq" id="WP_155613790.1">
    <property type="nucleotide sequence ID" value="NZ_JBDLZV010000001.1"/>
</dbReference>
<dbReference type="InterPro" id="IPR028081">
    <property type="entry name" value="Leu-bd"/>
</dbReference>
<organism evidence="5 6">
    <name type="scientific">Paenibacillus validus</name>
    <dbReference type="NCBI Taxonomy" id="44253"/>
    <lineage>
        <taxon>Bacteria</taxon>
        <taxon>Bacillati</taxon>
        <taxon>Bacillota</taxon>
        <taxon>Bacilli</taxon>
        <taxon>Bacillales</taxon>
        <taxon>Paenibacillaceae</taxon>
        <taxon>Paenibacillus</taxon>
    </lineage>
</organism>
<comment type="caution">
    <text evidence="5">The sequence shown here is derived from an EMBL/GenBank/DDBJ whole genome shotgun (WGS) entry which is preliminary data.</text>
</comment>
<feature type="chain" id="PRO_5038570143" evidence="3">
    <location>
        <begin position="28"/>
        <end position="412"/>
    </location>
</feature>
<evidence type="ECO:0000256" key="1">
    <source>
        <dbReference type="ARBA" id="ARBA00010062"/>
    </source>
</evidence>
<evidence type="ECO:0000256" key="3">
    <source>
        <dbReference type="SAM" id="SignalP"/>
    </source>
</evidence>
<dbReference type="SUPFAM" id="SSF53822">
    <property type="entry name" value="Periplasmic binding protein-like I"/>
    <property type="match status" value="1"/>
</dbReference>
<feature type="signal peptide" evidence="3">
    <location>
        <begin position="1"/>
        <end position="27"/>
    </location>
</feature>
<proteinExistence type="inferred from homology"/>
<protein>
    <submittedName>
        <fullName evidence="5">ABC transporter substrate-binding protein</fullName>
    </submittedName>
</protein>
<evidence type="ECO:0000256" key="2">
    <source>
        <dbReference type="ARBA" id="ARBA00022729"/>
    </source>
</evidence>